<dbReference type="RefSeq" id="WP_116182256.1">
    <property type="nucleotide sequence ID" value="NZ_CP144378.1"/>
</dbReference>
<dbReference type="EMBL" id="QUNO01000038">
    <property type="protein sequence ID" value="REH18049.1"/>
    <property type="molecule type" value="Genomic_DNA"/>
</dbReference>
<protein>
    <submittedName>
        <fullName evidence="2">Uncharacterized protein</fullName>
    </submittedName>
</protein>
<accession>A0A3E0G5G4</accession>
<dbReference type="AlphaFoldDB" id="A0A3E0G5G4"/>
<evidence type="ECO:0000313" key="3">
    <source>
        <dbReference type="Proteomes" id="UP000256269"/>
    </source>
</evidence>
<keyword evidence="3" id="KW-1185">Reference proteome</keyword>
<reference evidence="2 3" key="1">
    <citation type="submission" date="2018-08" db="EMBL/GenBank/DDBJ databases">
        <title>Genomic Encyclopedia of Archaeal and Bacterial Type Strains, Phase II (KMG-II): from individual species to whole genera.</title>
        <authorList>
            <person name="Goeker M."/>
        </authorList>
    </citation>
    <scope>NUCLEOTIDE SEQUENCE [LARGE SCALE GENOMIC DNA]</scope>
    <source>
        <strain evidence="2 3">DSM 45791</strain>
    </source>
</reference>
<dbReference type="Proteomes" id="UP000256269">
    <property type="component" value="Unassembled WGS sequence"/>
</dbReference>
<evidence type="ECO:0000313" key="2">
    <source>
        <dbReference type="EMBL" id="REH18049.1"/>
    </source>
</evidence>
<sequence length="168" mass="17565">MPQLRPMTSPPANPFAEPLPDSAAGSVAEVHSALVQTAADGGDPRHAEQLVIVLDHLGIRAWRRAAMSLVEYCLSWGQWPPGEAGARAYEAENGLPDPQVPCRALLGSAMVAYFRGGRGGARAVLVAAEPEVLKGMVRLLFVVAAGSGGALSEEQIARLMATVCKGVL</sequence>
<comment type="caution">
    <text evidence="2">The sequence shown here is derived from an EMBL/GenBank/DDBJ whole genome shotgun (WGS) entry which is preliminary data.</text>
</comment>
<evidence type="ECO:0000256" key="1">
    <source>
        <dbReference type="SAM" id="MobiDB-lite"/>
    </source>
</evidence>
<organism evidence="2 3">
    <name type="scientific">Kutzneria buriramensis</name>
    <dbReference type="NCBI Taxonomy" id="1045776"/>
    <lineage>
        <taxon>Bacteria</taxon>
        <taxon>Bacillati</taxon>
        <taxon>Actinomycetota</taxon>
        <taxon>Actinomycetes</taxon>
        <taxon>Pseudonocardiales</taxon>
        <taxon>Pseudonocardiaceae</taxon>
        <taxon>Kutzneria</taxon>
    </lineage>
</organism>
<proteinExistence type="predicted"/>
<gene>
    <name evidence="2" type="ORF">BCF44_13836</name>
</gene>
<name>A0A3E0G5G4_9PSEU</name>
<feature type="region of interest" description="Disordered" evidence="1">
    <location>
        <begin position="1"/>
        <end position="22"/>
    </location>
</feature>